<accession>A0A7S0KPW6</accession>
<dbReference type="PANTHER" id="PTHR16172:SF41">
    <property type="entry name" value="MAJOR FACILITATOR SUPERFAMILY DOMAIN-CONTAINING PROTEIN 6-LIKE"/>
    <property type="match status" value="1"/>
</dbReference>
<protein>
    <recommendedName>
        <fullName evidence="7">Major facilitator superfamily associated domain-containing protein</fullName>
    </recommendedName>
</protein>
<feature type="transmembrane region" description="Helical" evidence="6">
    <location>
        <begin position="216"/>
        <end position="237"/>
    </location>
</feature>
<gene>
    <name evidence="8" type="ORF">OMED0929_LOCUS7170</name>
</gene>
<reference evidence="8" key="1">
    <citation type="submission" date="2021-01" db="EMBL/GenBank/DDBJ databases">
        <authorList>
            <person name="Corre E."/>
            <person name="Pelletier E."/>
            <person name="Niang G."/>
            <person name="Scheremetjew M."/>
            <person name="Finn R."/>
            <person name="Kale V."/>
            <person name="Holt S."/>
            <person name="Cochrane G."/>
            <person name="Meng A."/>
            <person name="Brown T."/>
            <person name="Cohen L."/>
        </authorList>
    </citation>
    <scope>NUCLEOTIDE SEQUENCE</scope>
    <source>
        <strain evidence="8">Clade-D-RCC2572</strain>
    </source>
</reference>
<dbReference type="InterPro" id="IPR051717">
    <property type="entry name" value="MFS_MFSD6"/>
</dbReference>
<keyword evidence="4 6" id="KW-1133">Transmembrane helix</keyword>
<feature type="domain" description="Major facilitator superfamily associated" evidence="7">
    <location>
        <begin position="3"/>
        <end position="371"/>
    </location>
</feature>
<dbReference type="GO" id="GO:0016020">
    <property type="term" value="C:membrane"/>
    <property type="evidence" value="ECO:0007669"/>
    <property type="project" value="UniProtKB-SubCell"/>
</dbReference>
<evidence type="ECO:0000256" key="2">
    <source>
        <dbReference type="ARBA" id="ARBA00005241"/>
    </source>
</evidence>
<feature type="transmembrane region" description="Helical" evidence="6">
    <location>
        <begin position="369"/>
        <end position="388"/>
    </location>
</feature>
<evidence type="ECO:0000256" key="5">
    <source>
        <dbReference type="ARBA" id="ARBA00023136"/>
    </source>
</evidence>
<keyword evidence="3 6" id="KW-0812">Transmembrane</keyword>
<comment type="similarity">
    <text evidence="2">Belongs to the major facilitator superfamily. MFSD6 family.</text>
</comment>
<evidence type="ECO:0000256" key="6">
    <source>
        <dbReference type="SAM" id="Phobius"/>
    </source>
</evidence>
<comment type="subcellular location">
    <subcellularLocation>
        <location evidence="1">Membrane</location>
        <topology evidence="1">Multi-pass membrane protein</topology>
    </subcellularLocation>
</comment>
<organism evidence="8">
    <name type="scientific">Ostreococcus mediterraneus</name>
    <dbReference type="NCBI Taxonomy" id="1486918"/>
    <lineage>
        <taxon>Eukaryota</taxon>
        <taxon>Viridiplantae</taxon>
        <taxon>Chlorophyta</taxon>
        <taxon>Mamiellophyceae</taxon>
        <taxon>Mamiellales</taxon>
        <taxon>Bathycoccaceae</taxon>
        <taxon>Ostreococcus</taxon>
    </lineage>
</organism>
<proteinExistence type="inferred from homology"/>
<dbReference type="AlphaFoldDB" id="A0A7S0KPW6"/>
<dbReference type="PANTHER" id="PTHR16172">
    <property type="entry name" value="MAJOR FACILITATOR SUPERFAMILY DOMAIN-CONTAINING PROTEIN 6-LIKE"/>
    <property type="match status" value="1"/>
</dbReference>
<dbReference type="InterPro" id="IPR036259">
    <property type="entry name" value="MFS_trans_sf"/>
</dbReference>
<feature type="transmembrane region" description="Helical" evidence="6">
    <location>
        <begin position="135"/>
        <end position="152"/>
    </location>
</feature>
<feature type="transmembrane region" description="Helical" evidence="6">
    <location>
        <begin position="243"/>
        <end position="263"/>
    </location>
</feature>
<evidence type="ECO:0000259" key="7">
    <source>
        <dbReference type="Pfam" id="PF12832"/>
    </source>
</evidence>
<dbReference type="Gene3D" id="1.20.1250.20">
    <property type="entry name" value="MFS general substrate transporter like domains"/>
    <property type="match status" value="2"/>
</dbReference>
<dbReference type="InterPro" id="IPR024989">
    <property type="entry name" value="MFS_assoc_dom"/>
</dbReference>
<evidence type="ECO:0000256" key="3">
    <source>
        <dbReference type="ARBA" id="ARBA00022692"/>
    </source>
</evidence>
<feature type="transmembrane region" description="Helical" evidence="6">
    <location>
        <begin position="104"/>
        <end position="123"/>
    </location>
</feature>
<feature type="transmembrane region" description="Helical" evidence="6">
    <location>
        <begin position="340"/>
        <end position="362"/>
    </location>
</feature>
<dbReference type="SUPFAM" id="SSF103473">
    <property type="entry name" value="MFS general substrate transporter"/>
    <property type="match status" value="1"/>
</dbReference>
<evidence type="ECO:0000256" key="4">
    <source>
        <dbReference type="ARBA" id="ARBA00022989"/>
    </source>
</evidence>
<keyword evidence="5 6" id="KW-0472">Membrane</keyword>
<dbReference type="Pfam" id="PF12832">
    <property type="entry name" value="MFS_1_like"/>
    <property type="match status" value="1"/>
</dbReference>
<evidence type="ECO:0000313" key="8">
    <source>
        <dbReference type="EMBL" id="CAD8588835.1"/>
    </source>
</evidence>
<feature type="transmembrane region" description="Helical" evidence="6">
    <location>
        <begin position="298"/>
        <end position="320"/>
    </location>
</feature>
<dbReference type="EMBL" id="HBEW01008508">
    <property type="protein sequence ID" value="CAD8588835.1"/>
    <property type="molecule type" value="Transcribed_RNA"/>
</dbReference>
<name>A0A7S0KPW6_9CHLO</name>
<sequence length="417" mass="45703">MGAIRPLVGALANPLWAFLCDRSRAHNVIHCACLLAQAIGYGSLQRARRTPAALFTWVATTEAFASCTTSLGDAATGFMCGKWNAANRIADGDVDAASYGRQRLWGAVSWGFVAAPTMGIIMSYSSETVKRNAPFVGYFFFVVVGACLSWLLKHDVGDQKTATDAAKEGEELQMMGDGEGRVSRIASANDLHAPTVKSMRAQLWEVVSQMDVAFRFFGFFVSGASMAITDLFLFLWLEENGGSPAVMGVALLFTCVTEVWIFYNASWIRKRLSLDWSLILTPYCYFVRQMYYAQMFKIWSTAWSVLAVQLLHGITFGLYWSTANQFIQQISPSGLTTSMMGIFSGVNASGAFLGAVCGGLVYDKFGGDALFAGIAMINLFMGVSFTALKLKYDKYNNIAQERVAYTRLENVVEDDAS</sequence>
<evidence type="ECO:0000256" key="1">
    <source>
        <dbReference type="ARBA" id="ARBA00004141"/>
    </source>
</evidence>